<evidence type="ECO:0000256" key="2">
    <source>
        <dbReference type="ARBA" id="ARBA00022448"/>
    </source>
</evidence>
<feature type="transmembrane region" description="Helical" evidence="14">
    <location>
        <begin position="84"/>
        <end position="106"/>
    </location>
</feature>
<dbReference type="Pfam" id="PF02665">
    <property type="entry name" value="Nitrate_red_gam"/>
    <property type="match status" value="1"/>
</dbReference>
<evidence type="ECO:0000256" key="6">
    <source>
        <dbReference type="ARBA" id="ARBA00022723"/>
    </source>
</evidence>
<accession>A0ABU3I969</accession>
<evidence type="ECO:0000256" key="7">
    <source>
        <dbReference type="ARBA" id="ARBA00022982"/>
    </source>
</evidence>
<evidence type="ECO:0000256" key="13">
    <source>
        <dbReference type="SAM" id="MobiDB-lite"/>
    </source>
</evidence>
<feature type="domain" description="NarG-like" evidence="15">
    <location>
        <begin position="2"/>
        <end position="224"/>
    </location>
</feature>
<gene>
    <name evidence="16" type="primary">narI</name>
    <name evidence="16" type="ORF">QS713_02385</name>
</gene>
<evidence type="ECO:0000256" key="3">
    <source>
        <dbReference type="ARBA" id="ARBA00022475"/>
    </source>
</evidence>
<comment type="caution">
    <text evidence="16">The sequence shown here is derived from an EMBL/GenBank/DDBJ whole genome shotgun (WGS) entry which is preliminary data.</text>
</comment>
<dbReference type="Gene3D" id="1.20.950.20">
    <property type="entry name" value="Transmembrane di-heme cytochromes, Chain C"/>
    <property type="match status" value="1"/>
</dbReference>
<dbReference type="SUPFAM" id="SSF103501">
    <property type="entry name" value="Respiratory nitrate reductase 1 gamma chain"/>
    <property type="match status" value="1"/>
</dbReference>
<dbReference type="NCBIfam" id="TIGR00351">
    <property type="entry name" value="narI"/>
    <property type="match status" value="1"/>
</dbReference>
<keyword evidence="10" id="KW-0408">Iron</keyword>
<reference evidence="16 17" key="1">
    <citation type="submission" date="2023-06" db="EMBL/GenBank/DDBJ databases">
        <title>Draft genome sequence of Gleimia hominis type strain CCUG 57540T.</title>
        <authorList>
            <person name="Salva-Serra F."/>
            <person name="Cardew S."/>
            <person name="Jensie Markopoulos S."/>
            <person name="Ohlen M."/>
            <person name="Inganas E."/>
            <person name="Svensson-Stadler L."/>
            <person name="Moore E.R.B."/>
        </authorList>
    </citation>
    <scope>NUCLEOTIDE SEQUENCE [LARGE SCALE GENOMIC DNA]</scope>
    <source>
        <strain evidence="16 17">CCUG 57540</strain>
    </source>
</reference>
<keyword evidence="11" id="KW-0534">Nitrate assimilation</keyword>
<feature type="compositionally biased region" description="Basic and acidic residues" evidence="13">
    <location>
        <begin position="241"/>
        <end position="252"/>
    </location>
</feature>
<keyword evidence="17" id="KW-1185">Reference proteome</keyword>
<evidence type="ECO:0000256" key="4">
    <source>
        <dbReference type="ARBA" id="ARBA00022617"/>
    </source>
</evidence>
<dbReference type="PANTHER" id="PTHR30598">
    <property type="entry name" value="NITRATE REDUCTASE PRIVATE CHAPERONE, REDOX ENZYME MATURATION PROTEIN REMP FAMILY"/>
    <property type="match status" value="1"/>
</dbReference>
<dbReference type="RefSeq" id="WP_313272143.1">
    <property type="nucleotide sequence ID" value="NZ_JASXSX010000001.1"/>
</dbReference>
<keyword evidence="6" id="KW-0479">Metal-binding</keyword>
<feature type="transmembrane region" description="Helical" evidence="14">
    <location>
        <begin position="126"/>
        <end position="148"/>
    </location>
</feature>
<keyword evidence="3" id="KW-1003">Cell membrane</keyword>
<protein>
    <submittedName>
        <fullName evidence="16">Respiratory nitrate reductase subunit gamma</fullName>
    </submittedName>
</protein>
<proteinExistence type="predicted"/>
<sequence length="260" mass="28842">MNVFLWGVFPYVCLTLMVVGLVWRYNSDQYGWTSESSQLRESRILRWSSPMFHLGILAVAVGHVMGLVIPKEATEAIGVTQHQYHLLATIGGGLAAVVTLVGFFGLVYRRFVKRSVRFANTKRDRVVYVLLTIPLLLGAFATASNQIFGPEGGYNYRETISVWFRSIFFFQPNVEVMAGVPLSFQLHIVAALLLFAIWPFTRLVHVFSAPVGYVTRPPIVYRSRKPSTSATSAYPGWTPVEETKAGGVRGEDLSAPAHGA</sequence>
<evidence type="ECO:0000256" key="9">
    <source>
        <dbReference type="ARBA" id="ARBA00023002"/>
    </source>
</evidence>
<keyword evidence="5 14" id="KW-0812">Transmembrane</keyword>
<name>A0ABU3I969_9ACTO</name>
<dbReference type="EMBL" id="JASXSX010000001">
    <property type="protein sequence ID" value="MDT3766913.1"/>
    <property type="molecule type" value="Genomic_DNA"/>
</dbReference>
<evidence type="ECO:0000313" key="16">
    <source>
        <dbReference type="EMBL" id="MDT3766913.1"/>
    </source>
</evidence>
<keyword evidence="9" id="KW-0560">Oxidoreductase</keyword>
<feature type="transmembrane region" description="Helical" evidence="14">
    <location>
        <begin position="44"/>
        <end position="64"/>
    </location>
</feature>
<dbReference type="InterPro" id="IPR023234">
    <property type="entry name" value="NarG-like_domain"/>
</dbReference>
<dbReference type="InterPro" id="IPR051936">
    <property type="entry name" value="Heme-iron_electron_transfer"/>
</dbReference>
<dbReference type="InterPro" id="IPR036197">
    <property type="entry name" value="NarG-like_sf"/>
</dbReference>
<evidence type="ECO:0000259" key="15">
    <source>
        <dbReference type="Pfam" id="PF02665"/>
    </source>
</evidence>
<feature type="transmembrane region" description="Helical" evidence="14">
    <location>
        <begin position="6"/>
        <end position="23"/>
    </location>
</feature>
<feature type="transmembrane region" description="Helical" evidence="14">
    <location>
        <begin position="176"/>
        <end position="198"/>
    </location>
</feature>
<evidence type="ECO:0000256" key="10">
    <source>
        <dbReference type="ARBA" id="ARBA00023004"/>
    </source>
</evidence>
<evidence type="ECO:0000256" key="11">
    <source>
        <dbReference type="ARBA" id="ARBA00023063"/>
    </source>
</evidence>
<dbReference type="InterPro" id="IPR003816">
    <property type="entry name" value="Nitrate_red_gam"/>
</dbReference>
<comment type="subcellular location">
    <subcellularLocation>
        <location evidence="1">Cell membrane</location>
        <topology evidence="1">Multi-pass membrane protein</topology>
    </subcellularLocation>
</comment>
<evidence type="ECO:0000256" key="5">
    <source>
        <dbReference type="ARBA" id="ARBA00022692"/>
    </source>
</evidence>
<keyword evidence="4" id="KW-0349">Heme</keyword>
<evidence type="ECO:0000256" key="1">
    <source>
        <dbReference type="ARBA" id="ARBA00004651"/>
    </source>
</evidence>
<keyword evidence="7" id="KW-0249">Electron transport</keyword>
<dbReference type="Proteomes" id="UP001247542">
    <property type="component" value="Unassembled WGS sequence"/>
</dbReference>
<evidence type="ECO:0000313" key="17">
    <source>
        <dbReference type="Proteomes" id="UP001247542"/>
    </source>
</evidence>
<evidence type="ECO:0000256" key="14">
    <source>
        <dbReference type="SAM" id="Phobius"/>
    </source>
</evidence>
<evidence type="ECO:0000256" key="12">
    <source>
        <dbReference type="ARBA" id="ARBA00023136"/>
    </source>
</evidence>
<keyword evidence="2" id="KW-0813">Transport</keyword>
<evidence type="ECO:0000256" key="8">
    <source>
        <dbReference type="ARBA" id="ARBA00022989"/>
    </source>
</evidence>
<organism evidence="16 17">
    <name type="scientific">Gleimia hominis</name>
    <dbReference type="NCBI Taxonomy" id="595468"/>
    <lineage>
        <taxon>Bacteria</taxon>
        <taxon>Bacillati</taxon>
        <taxon>Actinomycetota</taxon>
        <taxon>Actinomycetes</taxon>
        <taxon>Actinomycetales</taxon>
        <taxon>Actinomycetaceae</taxon>
        <taxon>Gleimia</taxon>
    </lineage>
</organism>
<keyword evidence="8 14" id="KW-1133">Transmembrane helix</keyword>
<keyword evidence="12 14" id="KW-0472">Membrane</keyword>
<feature type="region of interest" description="Disordered" evidence="13">
    <location>
        <begin position="225"/>
        <end position="260"/>
    </location>
</feature>
<dbReference type="PANTHER" id="PTHR30598:SF3">
    <property type="entry name" value="RESPIRATORY NITRATE REDUCTASE 1 GAMMA CHAIN"/>
    <property type="match status" value="1"/>
</dbReference>